<keyword evidence="2" id="KW-0732">Signal</keyword>
<reference evidence="4 5" key="1">
    <citation type="journal article" date="2011" name="Science">
        <title>The Selaginella genome identifies genetic changes associated with the evolution of vascular plants.</title>
        <authorList>
            <person name="Banks J.A."/>
            <person name="Nishiyama T."/>
            <person name="Hasebe M."/>
            <person name="Bowman J.L."/>
            <person name="Gribskov M."/>
            <person name="dePamphilis C."/>
            <person name="Albert V.A."/>
            <person name="Aono N."/>
            <person name="Aoyama T."/>
            <person name="Ambrose B.A."/>
            <person name="Ashton N.W."/>
            <person name="Axtell M.J."/>
            <person name="Barker E."/>
            <person name="Barker M.S."/>
            <person name="Bennetzen J.L."/>
            <person name="Bonawitz N.D."/>
            <person name="Chapple C."/>
            <person name="Cheng C."/>
            <person name="Correa L.G."/>
            <person name="Dacre M."/>
            <person name="DeBarry J."/>
            <person name="Dreyer I."/>
            <person name="Elias M."/>
            <person name="Engstrom E.M."/>
            <person name="Estelle M."/>
            <person name="Feng L."/>
            <person name="Finet C."/>
            <person name="Floyd S.K."/>
            <person name="Frommer W.B."/>
            <person name="Fujita T."/>
            <person name="Gramzow L."/>
            <person name="Gutensohn M."/>
            <person name="Harholt J."/>
            <person name="Hattori M."/>
            <person name="Heyl A."/>
            <person name="Hirai T."/>
            <person name="Hiwatashi Y."/>
            <person name="Ishikawa M."/>
            <person name="Iwata M."/>
            <person name="Karol K.G."/>
            <person name="Koehler B."/>
            <person name="Kolukisaoglu U."/>
            <person name="Kubo M."/>
            <person name="Kurata T."/>
            <person name="Lalonde S."/>
            <person name="Li K."/>
            <person name="Li Y."/>
            <person name="Litt A."/>
            <person name="Lyons E."/>
            <person name="Manning G."/>
            <person name="Maruyama T."/>
            <person name="Michael T.P."/>
            <person name="Mikami K."/>
            <person name="Miyazaki S."/>
            <person name="Morinaga S."/>
            <person name="Murata T."/>
            <person name="Mueller-Roeber B."/>
            <person name="Nelson D.R."/>
            <person name="Obara M."/>
            <person name="Oguri Y."/>
            <person name="Olmstead R.G."/>
            <person name="Onodera N."/>
            <person name="Petersen B.L."/>
            <person name="Pils B."/>
            <person name="Prigge M."/>
            <person name="Rensing S.A."/>
            <person name="Riano-Pachon D.M."/>
            <person name="Roberts A.W."/>
            <person name="Sato Y."/>
            <person name="Scheller H.V."/>
            <person name="Schulz B."/>
            <person name="Schulz C."/>
            <person name="Shakirov E.V."/>
            <person name="Shibagaki N."/>
            <person name="Shinohara N."/>
            <person name="Shippen D.E."/>
            <person name="Soerensen I."/>
            <person name="Sotooka R."/>
            <person name="Sugimoto N."/>
            <person name="Sugita M."/>
            <person name="Sumikawa N."/>
            <person name="Tanurdzic M."/>
            <person name="Theissen G."/>
            <person name="Ulvskov P."/>
            <person name="Wakazuki S."/>
            <person name="Weng J.K."/>
            <person name="Willats W.W."/>
            <person name="Wipf D."/>
            <person name="Wolf P.G."/>
            <person name="Yang L."/>
            <person name="Zimmer A.D."/>
            <person name="Zhu Q."/>
            <person name="Mitros T."/>
            <person name="Hellsten U."/>
            <person name="Loque D."/>
            <person name="Otillar R."/>
            <person name="Salamov A."/>
            <person name="Schmutz J."/>
            <person name="Shapiro H."/>
            <person name="Lindquist E."/>
            <person name="Lucas S."/>
            <person name="Rokhsar D."/>
            <person name="Grigoriev I.V."/>
        </authorList>
    </citation>
    <scope>NUCLEOTIDE SEQUENCE [LARGE SCALE GENOMIC DNA]</scope>
</reference>
<keyword evidence="5" id="KW-1185">Reference proteome</keyword>
<evidence type="ECO:0000256" key="1">
    <source>
        <dbReference type="ARBA" id="ARBA00022837"/>
    </source>
</evidence>
<feature type="signal peptide" evidence="2">
    <location>
        <begin position="1"/>
        <end position="19"/>
    </location>
</feature>
<evidence type="ECO:0000256" key="2">
    <source>
        <dbReference type="SAM" id="SignalP"/>
    </source>
</evidence>
<dbReference type="PROSITE" id="PS50222">
    <property type="entry name" value="EF_HAND_2"/>
    <property type="match status" value="2"/>
</dbReference>
<dbReference type="KEGG" id="smo:SELMODRAFT_419234"/>
<feature type="domain" description="EF-hand" evidence="3">
    <location>
        <begin position="178"/>
        <end position="200"/>
    </location>
</feature>
<dbReference type="SUPFAM" id="SSF47473">
    <property type="entry name" value="EF-hand"/>
    <property type="match status" value="1"/>
</dbReference>
<feature type="domain" description="EF-hand" evidence="3">
    <location>
        <begin position="127"/>
        <end position="162"/>
    </location>
</feature>
<feature type="chain" id="PRO_5003122485" description="EF-hand domain-containing protein" evidence="2">
    <location>
        <begin position="20"/>
        <end position="300"/>
    </location>
</feature>
<dbReference type="PROSITE" id="PS00018">
    <property type="entry name" value="EF_HAND_1"/>
    <property type="match status" value="3"/>
</dbReference>
<dbReference type="Gene3D" id="1.10.238.10">
    <property type="entry name" value="EF-hand"/>
    <property type="match status" value="2"/>
</dbReference>
<dbReference type="Gramene" id="EFJ19491">
    <property type="protein sequence ID" value="EFJ19491"/>
    <property type="gene ID" value="SELMODRAFT_419234"/>
</dbReference>
<accession>D8S8A0</accession>
<dbReference type="InParanoid" id="D8S8A0"/>
<organism evidence="5">
    <name type="scientific">Selaginella moellendorffii</name>
    <name type="common">Spikemoss</name>
    <dbReference type="NCBI Taxonomy" id="88036"/>
    <lineage>
        <taxon>Eukaryota</taxon>
        <taxon>Viridiplantae</taxon>
        <taxon>Streptophyta</taxon>
        <taxon>Embryophyta</taxon>
        <taxon>Tracheophyta</taxon>
        <taxon>Lycopodiopsida</taxon>
        <taxon>Selaginellales</taxon>
        <taxon>Selaginellaceae</taxon>
        <taxon>Selaginella</taxon>
    </lineage>
</organism>
<evidence type="ECO:0000259" key="3">
    <source>
        <dbReference type="PROSITE" id="PS50222"/>
    </source>
</evidence>
<keyword evidence="1" id="KW-0106">Calcium</keyword>
<sequence length="300" mass="35252">MDLIVVMFVLAMVTQGAQSKITRSERENHCYYNLHVPPTELEKMTAREYLDEMDVNPRDGNITREEADAWFDKQHDIRDQFTWQRKDRNKDGVLGWYEYAMDYLDWKMMMLPRAIPYKSFGFQFFLLSEHYHRSYYDACDENGDGVLNWVEFKNCLSPERIKDKSGSKLQMWLYNVQDANKDGRIDFSEFSQAFVYYHHNNFCTHREPNNQTEIFMRFNSVDTDHDGFLTPADGLAEILAAYEAPRDPSLYEACLKAKEIVPFPLASLKVEEILATDWIAKLIRLAKANQSRFDALFMCG</sequence>
<protein>
    <recommendedName>
        <fullName evidence="3">EF-hand domain-containing protein</fullName>
    </recommendedName>
</protein>
<dbReference type="Proteomes" id="UP000001514">
    <property type="component" value="Unassembled WGS sequence"/>
</dbReference>
<gene>
    <name evidence="4" type="ORF">SELMODRAFT_419234</name>
</gene>
<dbReference type="Pfam" id="PF13202">
    <property type="entry name" value="EF-hand_5"/>
    <property type="match status" value="1"/>
</dbReference>
<dbReference type="HOGENOM" id="CLU_091518_0_0_1"/>
<dbReference type="EMBL" id="GL377606">
    <property type="protein sequence ID" value="EFJ19491.1"/>
    <property type="molecule type" value="Genomic_DNA"/>
</dbReference>
<dbReference type="InterPro" id="IPR002048">
    <property type="entry name" value="EF_hand_dom"/>
</dbReference>
<dbReference type="PANTHER" id="PTHR10827">
    <property type="entry name" value="RETICULOCALBIN"/>
    <property type="match status" value="1"/>
</dbReference>
<proteinExistence type="predicted"/>
<dbReference type="InterPro" id="IPR018247">
    <property type="entry name" value="EF_Hand_1_Ca_BS"/>
</dbReference>
<dbReference type="InterPro" id="IPR011992">
    <property type="entry name" value="EF-hand-dom_pair"/>
</dbReference>
<dbReference type="GO" id="GO:0005509">
    <property type="term" value="F:calcium ion binding"/>
    <property type="evidence" value="ECO:0007669"/>
    <property type="project" value="InterPro"/>
</dbReference>
<dbReference type="PANTHER" id="PTHR10827:SF102">
    <property type="entry name" value="EF-HAND DOMAIN-CONTAINING PROTEIN"/>
    <property type="match status" value="1"/>
</dbReference>
<dbReference type="STRING" id="88036.D8S8A0"/>
<dbReference type="AlphaFoldDB" id="D8S8A0"/>
<evidence type="ECO:0000313" key="4">
    <source>
        <dbReference type="EMBL" id="EFJ19491.1"/>
    </source>
</evidence>
<dbReference type="eggNOG" id="KOG4223">
    <property type="taxonomic scope" value="Eukaryota"/>
</dbReference>
<evidence type="ECO:0000313" key="5">
    <source>
        <dbReference type="Proteomes" id="UP000001514"/>
    </source>
</evidence>
<name>D8S8A0_SELML</name>